<proteinExistence type="predicted"/>
<evidence type="ECO:0000313" key="2">
    <source>
        <dbReference type="Proteomes" id="UP001251948"/>
    </source>
</evidence>
<sequence length="108" mass="12393">MDVEQRARELLRSEYMLSLSGAGPKQRHLYECAIRAIIAALTPPEGYVLVPIDVPKDAERYRWLRDNTGDEWDVTRWLDGEVQEIHVQDYLDEAIDGAMLAARPEVKP</sequence>
<evidence type="ECO:0000313" key="1">
    <source>
        <dbReference type="EMBL" id="MDT3468971.1"/>
    </source>
</evidence>
<reference evidence="1" key="1">
    <citation type="submission" date="2023-07" db="EMBL/GenBank/DDBJ databases">
        <title>Comparative genomics of clinical Stenotrophomonas maltophilia isolates reveals regions of diversity which correlate with colonization and persistence in vivo.</title>
        <authorList>
            <person name="Mcdaniel M.S."/>
            <person name="Swords W.E."/>
            <person name="Sumpter N.A."/>
            <person name="Lindgren N.R."/>
            <person name="Billiot C.E."/>
        </authorList>
    </citation>
    <scope>NUCLEOTIDE SEQUENCE</scope>
    <source>
        <strain evidence="1">Ism4</strain>
    </source>
</reference>
<dbReference type="RefSeq" id="WP_312562735.1">
    <property type="nucleotide sequence ID" value="NZ_JAVSKO010000005.1"/>
</dbReference>
<name>A0AAJ2JC71_STEMA</name>
<dbReference type="EMBL" id="JAVSKO010000005">
    <property type="protein sequence ID" value="MDT3468971.1"/>
    <property type="molecule type" value="Genomic_DNA"/>
</dbReference>
<comment type="caution">
    <text evidence="1">The sequence shown here is derived from an EMBL/GenBank/DDBJ whole genome shotgun (WGS) entry which is preliminary data.</text>
</comment>
<organism evidence="1 2">
    <name type="scientific">Stenotrophomonas maltophilia</name>
    <name type="common">Pseudomonas maltophilia</name>
    <name type="synonym">Xanthomonas maltophilia</name>
    <dbReference type="NCBI Taxonomy" id="40324"/>
    <lineage>
        <taxon>Bacteria</taxon>
        <taxon>Pseudomonadati</taxon>
        <taxon>Pseudomonadota</taxon>
        <taxon>Gammaproteobacteria</taxon>
        <taxon>Lysobacterales</taxon>
        <taxon>Lysobacteraceae</taxon>
        <taxon>Stenotrophomonas</taxon>
        <taxon>Stenotrophomonas maltophilia group</taxon>
    </lineage>
</organism>
<dbReference type="AlphaFoldDB" id="A0AAJ2JC71"/>
<accession>A0AAJ2JC71</accession>
<protein>
    <submittedName>
        <fullName evidence="1">Uncharacterized protein</fullName>
    </submittedName>
</protein>
<gene>
    <name evidence="1" type="ORF">ROV92_13355</name>
</gene>
<dbReference type="Proteomes" id="UP001251948">
    <property type="component" value="Unassembled WGS sequence"/>
</dbReference>